<gene>
    <name evidence="2" type="ORF">PMI13_02589</name>
</gene>
<evidence type="ECO:0000256" key="1">
    <source>
        <dbReference type="SAM" id="SignalP"/>
    </source>
</evidence>
<name>J3CGR2_9FLAO</name>
<dbReference type="EMBL" id="AKJY01000046">
    <property type="protein sequence ID" value="EJL71026.1"/>
    <property type="molecule type" value="Genomic_DNA"/>
</dbReference>
<dbReference type="RefSeq" id="WP_007844232.1">
    <property type="nucleotide sequence ID" value="NZ_AKJY01000046.1"/>
</dbReference>
<organism evidence="2 3">
    <name type="scientific">Chryseobacterium populi</name>
    <dbReference type="NCBI Taxonomy" id="1144316"/>
    <lineage>
        <taxon>Bacteria</taxon>
        <taxon>Pseudomonadati</taxon>
        <taxon>Bacteroidota</taxon>
        <taxon>Flavobacteriia</taxon>
        <taxon>Flavobacteriales</taxon>
        <taxon>Weeksellaceae</taxon>
        <taxon>Chryseobacterium group</taxon>
        <taxon>Chryseobacterium</taxon>
    </lineage>
</organism>
<dbReference type="PATRIC" id="fig|1144316.3.peg.2609"/>
<accession>J3CGR2</accession>
<proteinExistence type="predicted"/>
<dbReference type="OrthoDB" id="1241133at2"/>
<keyword evidence="3" id="KW-1185">Reference proteome</keyword>
<comment type="caution">
    <text evidence="2">The sequence shown here is derived from an EMBL/GenBank/DDBJ whole genome shotgun (WGS) entry which is preliminary data.</text>
</comment>
<reference evidence="2 3" key="1">
    <citation type="journal article" date="2012" name="J. Bacteriol.">
        <title>Twenty-one genome sequences from Pseudomonas species and 19 genome sequences from diverse bacteria isolated from the rhizosphere and endosphere of Populus deltoides.</title>
        <authorList>
            <person name="Brown S.D."/>
            <person name="Utturkar S.M."/>
            <person name="Klingeman D.M."/>
            <person name="Johnson C.M."/>
            <person name="Martin S.L."/>
            <person name="Land M.L."/>
            <person name="Lu T.Y."/>
            <person name="Schadt C.W."/>
            <person name="Doktycz M.J."/>
            <person name="Pelletier D.A."/>
        </authorList>
    </citation>
    <scope>NUCLEOTIDE SEQUENCE [LARGE SCALE GENOMIC DNA]</scope>
    <source>
        <strain evidence="2 3">CF314</strain>
    </source>
</reference>
<feature type="chain" id="PRO_5003764686" evidence="1">
    <location>
        <begin position="18"/>
        <end position="258"/>
    </location>
</feature>
<evidence type="ECO:0000313" key="2">
    <source>
        <dbReference type="EMBL" id="EJL71026.1"/>
    </source>
</evidence>
<dbReference type="AlphaFoldDB" id="J3CGR2"/>
<sequence length="258" mass="26790">MKKVLFVAMVSSAILYAQVGISTPNPQGAFHVDAGKDNSFSGAPTAAQQQNDFVVTSAGNIGVGTIVPNAKVEINSGTANVSGLRFTNLTSATPVSTGQTIGVDASGRVVTLPNPTATNTTTAEVASVTGANFNVNDLAYTLIPGSSQIINIPTGGKAVFINFMLGIDYITFPAGSGAAYYQATLFIDGVASNVYLKTQERLAPSRQTQYTLSAVKFLTAGNHTLDVRMIRSNNIGTTSGANMSCLPISMSFNASYIN</sequence>
<protein>
    <submittedName>
        <fullName evidence="2">Uncharacterized protein</fullName>
    </submittedName>
</protein>
<evidence type="ECO:0000313" key="3">
    <source>
        <dbReference type="Proteomes" id="UP000007509"/>
    </source>
</evidence>
<dbReference type="Proteomes" id="UP000007509">
    <property type="component" value="Unassembled WGS sequence"/>
</dbReference>
<feature type="signal peptide" evidence="1">
    <location>
        <begin position="1"/>
        <end position="17"/>
    </location>
</feature>
<keyword evidence="1" id="KW-0732">Signal</keyword>